<evidence type="ECO:0000313" key="1">
    <source>
        <dbReference type="EMBL" id="MFI1966963.1"/>
    </source>
</evidence>
<dbReference type="InterPro" id="IPR017211">
    <property type="entry name" value="UCP037465_Znf"/>
</dbReference>
<dbReference type="Pfam" id="PF09947">
    <property type="entry name" value="DUF2180"/>
    <property type="match status" value="1"/>
</dbReference>
<dbReference type="EMBL" id="JBIRWE010000012">
    <property type="protein sequence ID" value="MFI1966963.1"/>
    <property type="molecule type" value="Genomic_DNA"/>
</dbReference>
<organism evidence="1 2">
    <name type="scientific">Streptomyces pathocidini</name>
    <dbReference type="NCBI Taxonomy" id="1650571"/>
    <lineage>
        <taxon>Bacteria</taxon>
        <taxon>Bacillati</taxon>
        <taxon>Actinomycetota</taxon>
        <taxon>Actinomycetes</taxon>
        <taxon>Kitasatosporales</taxon>
        <taxon>Streptomycetaceae</taxon>
        <taxon>Streptomyces</taxon>
    </lineage>
</organism>
<reference evidence="1 2" key="1">
    <citation type="submission" date="2024-10" db="EMBL/GenBank/DDBJ databases">
        <title>The Natural Products Discovery Center: Release of the First 8490 Sequenced Strains for Exploring Actinobacteria Biosynthetic Diversity.</title>
        <authorList>
            <person name="Kalkreuter E."/>
            <person name="Kautsar S.A."/>
            <person name="Yang D."/>
            <person name="Bader C.D."/>
            <person name="Teijaro C.N."/>
            <person name="Fluegel L."/>
            <person name="Davis C.M."/>
            <person name="Simpson J.R."/>
            <person name="Lauterbach L."/>
            <person name="Steele A.D."/>
            <person name="Gui C."/>
            <person name="Meng S."/>
            <person name="Li G."/>
            <person name="Viehrig K."/>
            <person name="Ye F."/>
            <person name="Su P."/>
            <person name="Kiefer A.F."/>
            <person name="Nichols A."/>
            <person name="Cepeda A.J."/>
            <person name="Yan W."/>
            <person name="Fan B."/>
            <person name="Jiang Y."/>
            <person name="Adhikari A."/>
            <person name="Zheng C.-J."/>
            <person name="Schuster L."/>
            <person name="Cowan T.M."/>
            <person name="Smanski M.J."/>
            <person name="Chevrette M.G."/>
            <person name="De Carvalho L.P.S."/>
            <person name="Shen B."/>
        </authorList>
    </citation>
    <scope>NUCLEOTIDE SEQUENCE [LARGE SCALE GENOMIC DNA]</scope>
    <source>
        <strain evidence="1 2">NPDC020327</strain>
    </source>
</reference>
<name>A0ABW7UWX1_9ACTN</name>
<evidence type="ECO:0000313" key="2">
    <source>
        <dbReference type="Proteomes" id="UP001611548"/>
    </source>
</evidence>
<dbReference type="RefSeq" id="WP_079101429.1">
    <property type="nucleotide sequence ID" value="NZ_JBIRWE010000012.1"/>
</dbReference>
<sequence>MWCYDCAELGREAGSVGVCRECGAAVCPAHAVAVEHPVRRPAGLTQSTSRPARRVTCRVCRPAHPAPAAPSARTPAAAHRTA</sequence>
<accession>A0ABW7UWX1</accession>
<proteinExistence type="predicted"/>
<gene>
    <name evidence="1" type="ORF">ACH429_23095</name>
</gene>
<comment type="caution">
    <text evidence="1">The sequence shown here is derived from an EMBL/GenBank/DDBJ whole genome shotgun (WGS) entry which is preliminary data.</text>
</comment>
<dbReference type="Proteomes" id="UP001611548">
    <property type="component" value="Unassembled WGS sequence"/>
</dbReference>
<keyword evidence="2" id="KW-1185">Reference proteome</keyword>
<protein>
    <submittedName>
        <fullName evidence="1">DUF2180 family protein</fullName>
    </submittedName>
</protein>